<evidence type="ECO:0000313" key="2">
    <source>
        <dbReference type="EMBL" id="OPB80678.1"/>
    </source>
</evidence>
<proteinExistence type="predicted"/>
<evidence type="ECO:0000313" key="3">
    <source>
        <dbReference type="Proteomes" id="UP000190816"/>
    </source>
</evidence>
<reference evidence="2 3" key="1">
    <citation type="submission" date="2016-06" db="EMBL/GenBank/DDBJ databases">
        <authorList>
            <person name="Nicholson A.C."/>
        </authorList>
    </citation>
    <scope>NUCLEOTIDE SEQUENCE [LARGE SCALE GENOMIC DNA]</scope>
    <source>
        <strain evidence="2 3">G4123</strain>
    </source>
</reference>
<gene>
    <name evidence="2" type="ORF">BAY32_16230</name>
</gene>
<dbReference type="Pfam" id="PF18593">
    <property type="entry name" value="CdiI_2"/>
    <property type="match status" value="1"/>
</dbReference>
<comment type="caution">
    <text evidence="2">The sequence shown here is derived from an EMBL/GenBank/DDBJ whole genome shotgun (WGS) entry which is preliminary data.</text>
</comment>
<organism evidence="2 3">
    <name type="scientific">Elizabethkingia ursingii</name>
    <dbReference type="NCBI Taxonomy" id="1756150"/>
    <lineage>
        <taxon>Bacteria</taxon>
        <taxon>Pseudomonadati</taxon>
        <taxon>Bacteroidota</taxon>
        <taxon>Flavobacteriia</taxon>
        <taxon>Flavobacteriales</taxon>
        <taxon>Weeksellaceae</taxon>
        <taxon>Elizabethkingia</taxon>
    </lineage>
</organism>
<name>A0AAJ3TR01_9FLAO</name>
<accession>A0AAJ3TR01</accession>
<feature type="domain" description="CdiI immunity protein" evidence="1">
    <location>
        <begin position="7"/>
        <end position="90"/>
    </location>
</feature>
<dbReference type="EMBL" id="MAIC01000003">
    <property type="protein sequence ID" value="OPB80678.1"/>
    <property type="molecule type" value="Genomic_DNA"/>
</dbReference>
<sequence length="99" mass="12151">MDNFQVNFPLTYQLLGAWFSDIDYEDITYEEVIENYKKVTKKQNLDLLKLELPELKRELDKNTIDYKYISRLSNIYFENNDDVLKWLNEIFTYLEEYKT</sequence>
<protein>
    <recommendedName>
        <fullName evidence="1">CdiI immunity protein domain-containing protein</fullName>
    </recommendedName>
</protein>
<evidence type="ECO:0000259" key="1">
    <source>
        <dbReference type="Pfam" id="PF18593"/>
    </source>
</evidence>
<dbReference type="AlphaFoldDB" id="A0AAJ3TR01"/>
<dbReference type="Proteomes" id="UP000190816">
    <property type="component" value="Unassembled WGS sequence"/>
</dbReference>
<dbReference type="InterPro" id="IPR041129">
    <property type="entry name" value="CdiI_2"/>
</dbReference>
<dbReference type="KEGG" id="ego:BBD34_18690"/>